<evidence type="ECO:0000313" key="8">
    <source>
        <dbReference type="Proteomes" id="UP000799302"/>
    </source>
</evidence>
<gene>
    <name evidence="7" type="ORF">BT63DRAFT_460352</name>
</gene>
<evidence type="ECO:0000256" key="6">
    <source>
        <dbReference type="ARBA" id="ARBA00038447"/>
    </source>
</evidence>
<name>A0A6A6TXJ4_9PEZI</name>
<keyword evidence="8" id="KW-1185">Reference proteome</keyword>
<comment type="similarity">
    <text evidence="6">Belongs to the CTF8 family.</text>
</comment>
<comment type="subcellular location">
    <subcellularLocation>
        <location evidence="1">Nucleus</location>
    </subcellularLocation>
</comment>
<proteinExistence type="inferred from homology"/>
<dbReference type="Proteomes" id="UP000799302">
    <property type="component" value="Unassembled WGS sequence"/>
</dbReference>
<evidence type="ECO:0000256" key="1">
    <source>
        <dbReference type="ARBA" id="ARBA00004123"/>
    </source>
</evidence>
<evidence type="ECO:0000256" key="2">
    <source>
        <dbReference type="ARBA" id="ARBA00022705"/>
    </source>
</evidence>
<evidence type="ECO:0000256" key="4">
    <source>
        <dbReference type="ARBA" id="ARBA00023242"/>
    </source>
</evidence>
<dbReference type="EMBL" id="MU004243">
    <property type="protein sequence ID" value="KAF2664051.1"/>
    <property type="molecule type" value="Genomic_DNA"/>
</dbReference>
<sequence length="150" mass="16323">MPSVPILPSSSLRVPLNSTSDSLPTLLQTPSGLALVELQATIHTPNRVVKDDEDVAMDGTIPQTVVGNLSFPLYDPSTPDETAWMKSVLLYIGKHQLLKGEVKKLPKAMALVRRQDGSTSETMEIAEIVRYKIVFSQRPEPVGDDVAPST</sequence>
<dbReference type="GO" id="GO:0007064">
    <property type="term" value="P:mitotic sister chromatid cohesion"/>
    <property type="evidence" value="ECO:0007669"/>
    <property type="project" value="InterPro"/>
</dbReference>
<evidence type="ECO:0000313" key="7">
    <source>
        <dbReference type="EMBL" id="KAF2664051.1"/>
    </source>
</evidence>
<evidence type="ECO:0000256" key="3">
    <source>
        <dbReference type="ARBA" id="ARBA00023125"/>
    </source>
</evidence>
<evidence type="ECO:0008006" key="9">
    <source>
        <dbReference type="Google" id="ProtNLM"/>
    </source>
</evidence>
<keyword evidence="5" id="KW-0131">Cell cycle</keyword>
<organism evidence="7 8">
    <name type="scientific">Microthyrium microscopicum</name>
    <dbReference type="NCBI Taxonomy" id="703497"/>
    <lineage>
        <taxon>Eukaryota</taxon>
        <taxon>Fungi</taxon>
        <taxon>Dikarya</taxon>
        <taxon>Ascomycota</taxon>
        <taxon>Pezizomycotina</taxon>
        <taxon>Dothideomycetes</taxon>
        <taxon>Dothideomycetes incertae sedis</taxon>
        <taxon>Microthyriales</taxon>
        <taxon>Microthyriaceae</taxon>
        <taxon>Microthyrium</taxon>
    </lineage>
</organism>
<dbReference type="GO" id="GO:0003677">
    <property type="term" value="F:DNA binding"/>
    <property type="evidence" value="ECO:0007669"/>
    <property type="project" value="UniProtKB-KW"/>
</dbReference>
<dbReference type="Pfam" id="PF09696">
    <property type="entry name" value="Ctf8"/>
    <property type="match status" value="1"/>
</dbReference>
<dbReference type="AlphaFoldDB" id="A0A6A6TXJ4"/>
<dbReference type="GO" id="GO:0006260">
    <property type="term" value="P:DNA replication"/>
    <property type="evidence" value="ECO:0007669"/>
    <property type="project" value="UniProtKB-KW"/>
</dbReference>
<reference evidence="7" key="1">
    <citation type="journal article" date="2020" name="Stud. Mycol.">
        <title>101 Dothideomycetes genomes: a test case for predicting lifestyles and emergence of pathogens.</title>
        <authorList>
            <person name="Haridas S."/>
            <person name="Albert R."/>
            <person name="Binder M."/>
            <person name="Bloem J."/>
            <person name="Labutti K."/>
            <person name="Salamov A."/>
            <person name="Andreopoulos B."/>
            <person name="Baker S."/>
            <person name="Barry K."/>
            <person name="Bills G."/>
            <person name="Bluhm B."/>
            <person name="Cannon C."/>
            <person name="Castanera R."/>
            <person name="Culley D."/>
            <person name="Daum C."/>
            <person name="Ezra D."/>
            <person name="Gonzalez J."/>
            <person name="Henrissat B."/>
            <person name="Kuo A."/>
            <person name="Liang C."/>
            <person name="Lipzen A."/>
            <person name="Lutzoni F."/>
            <person name="Magnuson J."/>
            <person name="Mondo S."/>
            <person name="Nolan M."/>
            <person name="Ohm R."/>
            <person name="Pangilinan J."/>
            <person name="Park H.-J."/>
            <person name="Ramirez L."/>
            <person name="Alfaro M."/>
            <person name="Sun H."/>
            <person name="Tritt A."/>
            <person name="Yoshinaga Y."/>
            <person name="Zwiers L.-H."/>
            <person name="Turgeon B."/>
            <person name="Goodwin S."/>
            <person name="Spatafora J."/>
            <person name="Crous P."/>
            <person name="Grigoriev I."/>
        </authorList>
    </citation>
    <scope>NUCLEOTIDE SEQUENCE</scope>
    <source>
        <strain evidence="7">CBS 115976</strain>
    </source>
</reference>
<keyword evidence="3" id="KW-0238">DNA-binding</keyword>
<evidence type="ECO:0000256" key="5">
    <source>
        <dbReference type="ARBA" id="ARBA00023306"/>
    </source>
</evidence>
<dbReference type="OrthoDB" id="121932at2759"/>
<dbReference type="PANTHER" id="PTHR28605">
    <property type="entry name" value="CTF8, CHROMOSOME TRANSMISSION FIDELITY FACTOR 8 HOMOLOG (S. CEREVISIAE)"/>
    <property type="match status" value="1"/>
</dbReference>
<dbReference type="GO" id="GO:0031390">
    <property type="term" value="C:Ctf18 RFC-like complex"/>
    <property type="evidence" value="ECO:0007669"/>
    <property type="project" value="InterPro"/>
</dbReference>
<keyword evidence="2" id="KW-0235">DNA replication</keyword>
<dbReference type="InterPro" id="IPR018607">
    <property type="entry name" value="Ctf8"/>
</dbReference>
<accession>A0A6A6TXJ4</accession>
<keyword evidence="4" id="KW-0539">Nucleus</keyword>
<dbReference type="PANTHER" id="PTHR28605:SF1">
    <property type="entry name" value="CHROMOSOME TRANSMISSION FIDELITY FACTOR 8"/>
    <property type="match status" value="1"/>
</dbReference>
<protein>
    <recommendedName>
        <fullName evidence="9">Sister chromatid cohesion protein Ctf8</fullName>
    </recommendedName>
</protein>